<evidence type="ECO:0000313" key="14">
    <source>
        <dbReference type="EMBL" id="TMQ64018.1"/>
    </source>
</evidence>
<keyword evidence="6" id="KW-0819">tRNA processing</keyword>
<dbReference type="Gene3D" id="3.90.870.10">
    <property type="entry name" value="DHBP synthase"/>
    <property type="match status" value="1"/>
</dbReference>
<evidence type="ECO:0000313" key="15">
    <source>
        <dbReference type="Proteomes" id="UP000317691"/>
    </source>
</evidence>
<evidence type="ECO:0000256" key="1">
    <source>
        <dbReference type="ARBA" id="ARBA00004496"/>
    </source>
</evidence>
<comment type="catalytic activity">
    <reaction evidence="11">
        <text>L-threonine + hydrogencarbonate + ATP = L-threonylcarbamoyladenylate + diphosphate + H2O</text>
        <dbReference type="Rhea" id="RHEA:36407"/>
        <dbReference type="ChEBI" id="CHEBI:15377"/>
        <dbReference type="ChEBI" id="CHEBI:17544"/>
        <dbReference type="ChEBI" id="CHEBI:30616"/>
        <dbReference type="ChEBI" id="CHEBI:33019"/>
        <dbReference type="ChEBI" id="CHEBI:57926"/>
        <dbReference type="ChEBI" id="CHEBI:73682"/>
        <dbReference type="EC" id="2.7.7.87"/>
    </reaction>
</comment>
<evidence type="ECO:0000256" key="2">
    <source>
        <dbReference type="ARBA" id="ARBA00007663"/>
    </source>
</evidence>
<dbReference type="GO" id="GO:0006450">
    <property type="term" value="P:regulation of translational fidelity"/>
    <property type="evidence" value="ECO:0007669"/>
    <property type="project" value="TreeGrafter"/>
</dbReference>
<dbReference type="AlphaFoldDB" id="A0A538TK78"/>
<keyword evidence="8" id="KW-0547">Nucleotide-binding</keyword>
<dbReference type="SUPFAM" id="SSF55821">
    <property type="entry name" value="YrdC/RibB"/>
    <property type="match status" value="1"/>
</dbReference>
<dbReference type="InterPro" id="IPR006070">
    <property type="entry name" value="Sua5-like_dom"/>
</dbReference>
<dbReference type="GO" id="GO:0005737">
    <property type="term" value="C:cytoplasm"/>
    <property type="evidence" value="ECO:0007669"/>
    <property type="project" value="UniProtKB-SubCell"/>
</dbReference>
<dbReference type="PROSITE" id="PS51163">
    <property type="entry name" value="YRDC"/>
    <property type="match status" value="1"/>
</dbReference>
<keyword evidence="7" id="KW-0548">Nucleotidyltransferase</keyword>
<dbReference type="GO" id="GO:0008033">
    <property type="term" value="P:tRNA processing"/>
    <property type="evidence" value="ECO:0007669"/>
    <property type="project" value="UniProtKB-KW"/>
</dbReference>
<dbReference type="GO" id="GO:0005524">
    <property type="term" value="F:ATP binding"/>
    <property type="evidence" value="ECO:0007669"/>
    <property type="project" value="UniProtKB-KW"/>
</dbReference>
<evidence type="ECO:0000256" key="5">
    <source>
        <dbReference type="ARBA" id="ARBA00022679"/>
    </source>
</evidence>
<evidence type="ECO:0000256" key="11">
    <source>
        <dbReference type="ARBA" id="ARBA00048366"/>
    </source>
</evidence>
<dbReference type="InterPro" id="IPR017945">
    <property type="entry name" value="DHBP_synth_RibB-like_a/b_dom"/>
</dbReference>
<evidence type="ECO:0000256" key="10">
    <source>
        <dbReference type="ARBA" id="ARBA00029774"/>
    </source>
</evidence>
<sequence length="244" mass="25913">MGRREERGRPRGADPRARRPRAPPEARRPEAAPRPRREALSAAIVERIVLAAGGSWAEAAARAAAVLDQDGIAVLPAEGVYGFHVRPDRPRALERLRALKPRSMDRGWIGLIAEPGSLARYAATVSAPAQSLAREHWPGALTMIVPASPLVPESLRASDGTAALRCPGSELLREVARACGGLLLSTSANEPGSRAPARAEDVGLADVDLLIDQGPLSGEPSTIVRTDGEIIRVIRPGSVRIEEV</sequence>
<dbReference type="Pfam" id="PF01300">
    <property type="entry name" value="Sua5_yciO_yrdC"/>
    <property type="match status" value="1"/>
</dbReference>
<protein>
    <recommendedName>
        <fullName evidence="10">L-threonylcarbamoyladenylate synthase</fullName>
        <ecNumber evidence="3">2.7.7.87</ecNumber>
    </recommendedName>
    <alternativeName>
        <fullName evidence="10">L-threonylcarbamoyladenylate synthase</fullName>
    </alternativeName>
</protein>
<keyword evidence="9" id="KW-0067">ATP-binding</keyword>
<keyword evidence="4" id="KW-0963">Cytoplasm</keyword>
<evidence type="ECO:0000256" key="8">
    <source>
        <dbReference type="ARBA" id="ARBA00022741"/>
    </source>
</evidence>
<dbReference type="PANTHER" id="PTHR17490:SF16">
    <property type="entry name" value="THREONYLCARBAMOYL-AMP SYNTHASE"/>
    <property type="match status" value="1"/>
</dbReference>
<evidence type="ECO:0000256" key="4">
    <source>
        <dbReference type="ARBA" id="ARBA00022490"/>
    </source>
</evidence>
<comment type="subcellular location">
    <subcellularLocation>
        <location evidence="1">Cytoplasm</location>
    </subcellularLocation>
</comment>
<accession>A0A538TK78</accession>
<name>A0A538TK78_UNCEI</name>
<evidence type="ECO:0000256" key="12">
    <source>
        <dbReference type="SAM" id="MobiDB-lite"/>
    </source>
</evidence>
<evidence type="ECO:0000256" key="9">
    <source>
        <dbReference type="ARBA" id="ARBA00022840"/>
    </source>
</evidence>
<dbReference type="PANTHER" id="PTHR17490">
    <property type="entry name" value="SUA5"/>
    <property type="match status" value="1"/>
</dbReference>
<dbReference type="EMBL" id="VBOZ01000028">
    <property type="protein sequence ID" value="TMQ64018.1"/>
    <property type="molecule type" value="Genomic_DNA"/>
</dbReference>
<evidence type="ECO:0000256" key="3">
    <source>
        <dbReference type="ARBA" id="ARBA00012584"/>
    </source>
</evidence>
<keyword evidence="5" id="KW-0808">Transferase</keyword>
<proteinExistence type="inferred from homology"/>
<organism evidence="14 15">
    <name type="scientific">Eiseniibacteriota bacterium</name>
    <dbReference type="NCBI Taxonomy" id="2212470"/>
    <lineage>
        <taxon>Bacteria</taxon>
        <taxon>Candidatus Eiseniibacteriota</taxon>
    </lineage>
</organism>
<dbReference type="Proteomes" id="UP000317691">
    <property type="component" value="Unassembled WGS sequence"/>
</dbReference>
<feature type="region of interest" description="Disordered" evidence="12">
    <location>
        <begin position="1"/>
        <end position="37"/>
    </location>
</feature>
<dbReference type="GO" id="GO:0000049">
    <property type="term" value="F:tRNA binding"/>
    <property type="evidence" value="ECO:0007669"/>
    <property type="project" value="TreeGrafter"/>
</dbReference>
<feature type="domain" description="YrdC-like" evidence="13">
    <location>
        <begin position="57"/>
        <end position="239"/>
    </location>
</feature>
<evidence type="ECO:0000259" key="13">
    <source>
        <dbReference type="PROSITE" id="PS51163"/>
    </source>
</evidence>
<dbReference type="InterPro" id="IPR050156">
    <property type="entry name" value="TC-AMP_synthase_SUA5"/>
</dbReference>
<evidence type="ECO:0000256" key="6">
    <source>
        <dbReference type="ARBA" id="ARBA00022694"/>
    </source>
</evidence>
<dbReference type="GO" id="GO:0003725">
    <property type="term" value="F:double-stranded RNA binding"/>
    <property type="evidence" value="ECO:0007669"/>
    <property type="project" value="InterPro"/>
</dbReference>
<reference evidence="14 15" key="1">
    <citation type="journal article" date="2019" name="Nat. Microbiol.">
        <title>Mediterranean grassland soil C-N compound turnover is dependent on rainfall and depth, and is mediated by genomically divergent microorganisms.</title>
        <authorList>
            <person name="Diamond S."/>
            <person name="Andeer P.F."/>
            <person name="Li Z."/>
            <person name="Crits-Christoph A."/>
            <person name="Burstein D."/>
            <person name="Anantharaman K."/>
            <person name="Lane K.R."/>
            <person name="Thomas B.C."/>
            <person name="Pan C."/>
            <person name="Northen T.R."/>
            <person name="Banfield J.F."/>
        </authorList>
    </citation>
    <scope>NUCLEOTIDE SEQUENCE [LARGE SCALE GENOMIC DNA]</scope>
    <source>
        <strain evidence="14">WS_9</strain>
    </source>
</reference>
<comment type="caution">
    <text evidence="14">The sequence shown here is derived from an EMBL/GenBank/DDBJ whole genome shotgun (WGS) entry which is preliminary data.</text>
</comment>
<gene>
    <name evidence="14" type="ORF">E6K79_08500</name>
</gene>
<dbReference type="GO" id="GO:0061710">
    <property type="term" value="F:L-threonylcarbamoyladenylate synthase"/>
    <property type="evidence" value="ECO:0007669"/>
    <property type="project" value="UniProtKB-EC"/>
</dbReference>
<dbReference type="EC" id="2.7.7.87" evidence="3"/>
<evidence type="ECO:0000256" key="7">
    <source>
        <dbReference type="ARBA" id="ARBA00022695"/>
    </source>
</evidence>
<comment type="similarity">
    <text evidence="2">Belongs to the SUA5 family.</text>
</comment>